<feature type="transmembrane region" description="Helical" evidence="3">
    <location>
        <begin position="219"/>
        <end position="239"/>
    </location>
</feature>
<gene>
    <name evidence="5" type="ORF">EB796_022460</name>
</gene>
<accession>A0A7J7IZ87</accession>
<dbReference type="InterPro" id="IPR032628">
    <property type="entry name" value="AC_N"/>
</dbReference>
<dbReference type="EMBL" id="VXIV02003248">
    <property type="protein sequence ID" value="KAF6019233.1"/>
    <property type="molecule type" value="Genomic_DNA"/>
</dbReference>
<protein>
    <recommendedName>
        <fullName evidence="4">Adenylate cyclase N-terminal domain-containing protein</fullName>
    </recommendedName>
</protein>
<evidence type="ECO:0000256" key="1">
    <source>
        <dbReference type="ARBA" id="ARBA00022741"/>
    </source>
</evidence>
<dbReference type="GO" id="GO:0004016">
    <property type="term" value="F:adenylate cyclase activity"/>
    <property type="evidence" value="ECO:0007669"/>
    <property type="project" value="TreeGrafter"/>
</dbReference>
<evidence type="ECO:0000256" key="2">
    <source>
        <dbReference type="ARBA" id="ARBA00023239"/>
    </source>
</evidence>
<dbReference type="Pfam" id="PF16214">
    <property type="entry name" value="AC_N"/>
    <property type="match status" value="1"/>
</dbReference>
<evidence type="ECO:0000256" key="3">
    <source>
        <dbReference type="SAM" id="Phobius"/>
    </source>
</evidence>
<keyword evidence="3" id="KW-1133">Transmembrane helix</keyword>
<dbReference type="PANTHER" id="PTHR45627:SF26">
    <property type="entry name" value="ADENYLATE CYCLASE TYPE 1"/>
    <property type="match status" value="1"/>
</dbReference>
<keyword evidence="1" id="KW-0547">Nucleotide-binding</keyword>
<sequence>MSRRKKNAFFSVDWWSIKMKVFQPIYGSHQRKSEHTPSPCCNSCRIPYIFKHKPTECLFLRYSFHIRRATVSALLGIYILLTAVLAILYFAYQRTPTVKNIYHMCLCVLAIGLYIFCNTKYLATVRLLKIVSYIFWVSLFLLAFISLPLGPWITNQMSVVENIYVVEGVWQLMFVIYCMYLLLPVNFFVTLVLGCVVSLVHIAIILIRLQHITLMVQNWPQVMVNAVLLLVTNAVGILAHHISEKRQRQSFINCHAFFAARLEAQEQGMKLVKTTEMCLPKFMCNEVCSDLTCITTLYVPDKSSPSTMTLSV</sequence>
<keyword evidence="3" id="KW-0812">Transmembrane</keyword>
<dbReference type="AlphaFoldDB" id="A0A7J7IZ87"/>
<dbReference type="GO" id="GO:0005886">
    <property type="term" value="C:plasma membrane"/>
    <property type="evidence" value="ECO:0007669"/>
    <property type="project" value="TreeGrafter"/>
</dbReference>
<keyword evidence="6" id="KW-1185">Reference proteome</keyword>
<comment type="caution">
    <text evidence="5">The sequence shown here is derived from an EMBL/GenBank/DDBJ whole genome shotgun (WGS) entry which is preliminary data.</text>
</comment>
<dbReference type="GO" id="GO:0007189">
    <property type="term" value="P:adenylate cyclase-activating G protein-coupled receptor signaling pathway"/>
    <property type="evidence" value="ECO:0007669"/>
    <property type="project" value="TreeGrafter"/>
</dbReference>
<keyword evidence="3" id="KW-0472">Membrane</keyword>
<feature type="transmembrane region" description="Helical" evidence="3">
    <location>
        <begin position="130"/>
        <end position="150"/>
    </location>
</feature>
<dbReference type="OrthoDB" id="6147412at2759"/>
<feature type="transmembrane region" description="Helical" evidence="3">
    <location>
        <begin position="101"/>
        <end position="118"/>
    </location>
</feature>
<feature type="transmembrane region" description="Helical" evidence="3">
    <location>
        <begin position="187"/>
        <end position="207"/>
    </location>
</feature>
<keyword evidence="2" id="KW-0456">Lyase</keyword>
<evidence type="ECO:0000313" key="6">
    <source>
        <dbReference type="Proteomes" id="UP000593567"/>
    </source>
</evidence>
<evidence type="ECO:0000313" key="5">
    <source>
        <dbReference type="EMBL" id="KAF6019233.1"/>
    </source>
</evidence>
<reference evidence="5" key="1">
    <citation type="submission" date="2020-06" db="EMBL/GenBank/DDBJ databases">
        <title>Draft genome of Bugula neritina, a colonial animal packing powerful symbionts and potential medicines.</title>
        <authorList>
            <person name="Rayko M."/>
        </authorList>
    </citation>
    <scope>NUCLEOTIDE SEQUENCE [LARGE SCALE GENOMIC DNA]</scope>
    <source>
        <strain evidence="5">Kwan_BN1</strain>
    </source>
</reference>
<name>A0A7J7IZ87_BUGNE</name>
<dbReference type="GO" id="GO:0006171">
    <property type="term" value="P:cAMP biosynthetic process"/>
    <property type="evidence" value="ECO:0007669"/>
    <property type="project" value="TreeGrafter"/>
</dbReference>
<feature type="transmembrane region" description="Helical" evidence="3">
    <location>
        <begin position="69"/>
        <end position="89"/>
    </location>
</feature>
<feature type="domain" description="Adenylate cyclase N-terminal" evidence="4">
    <location>
        <begin position="50"/>
        <end position="291"/>
    </location>
</feature>
<feature type="transmembrane region" description="Helical" evidence="3">
    <location>
        <begin position="162"/>
        <end position="180"/>
    </location>
</feature>
<organism evidence="5 6">
    <name type="scientific">Bugula neritina</name>
    <name type="common">Brown bryozoan</name>
    <name type="synonym">Sertularia neritina</name>
    <dbReference type="NCBI Taxonomy" id="10212"/>
    <lineage>
        <taxon>Eukaryota</taxon>
        <taxon>Metazoa</taxon>
        <taxon>Spiralia</taxon>
        <taxon>Lophotrochozoa</taxon>
        <taxon>Bryozoa</taxon>
        <taxon>Gymnolaemata</taxon>
        <taxon>Cheilostomatida</taxon>
        <taxon>Flustrina</taxon>
        <taxon>Buguloidea</taxon>
        <taxon>Bugulidae</taxon>
        <taxon>Bugula</taxon>
    </lineage>
</organism>
<dbReference type="Proteomes" id="UP000593567">
    <property type="component" value="Unassembled WGS sequence"/>
</dbReference>
<evidence type="ECO:0000259" key="4">
    <source>
        <dbReference type="Pfam" id="PF16214"/>
    </source>
</evidence>
<proteinExistence type="predicted"/>
<dbReference type="GO" id="GO:0000166">
    <property type="term" value="F:nucleotide binding"/>
    <property type="evidence" value="ECO:0007669"/>
    <property type="project" value="UniProtKB-KW"/>
</dbReference>
<dbReference type="PANTHER" id="PTHR45627">
    <property type="entry name" value="ADENYLATE CYCLASE TYPE 1"/>
    <property type="match status" value="1"/>
</dbReference>